<dbReference type="PROSITE" id="PS00688">
    <property type="entry name" value="SIGMA54_INTERACT_3"/>
    <property type="match status" value="1"/>
</dbReference>
<keyword evidence="3" id="KW-0067">ATP-binding</keyword>
<dbReference type="EMBL" id="LHUR01000042">
    <property type="protein sequence ID" value="KOA18413.1"/>
    <property type="molecule type" value="Genomic_DNA"/>
</dbReference>
<evidence type="ECO:0000256" key="2">
    <source>
        <dbReference type="ARBA" id="ARBA00022797"/>
    </source>
</evidence>
<keyword evidence="6" id="KW-0804">Transcription</keyword>
<dbReference type="PANTHER" id="PTHR32071">
    <property type="entry name" value="TRANSCRIPTIONAL REGULATORY PROTEIN"/>
    <property type="match status" value="1"/>
</dbReference>
<keyword evidence="1" id="KW-0547">Nucleotide-binding</keyword>
<evidence type="ECO:0000313" key="11">
    <source>
        <dbReference type="Proteomes" id="UP000037043"/>
    </source>
</evidence>
<name>A0A0L6Z6H4_9CLOT</name>
<evidence type="ECO:0000259" key="8">
    <source>
        <dbReference type="PROSITE" id="PS50045"/>
    </source>
</evidence>
<dbReference type="SUPFAM" id="SSF52540">
    <property type="entry name" value="P-loop containing nucleoside triphosphate hydrolases"/>
    <property type="match status" value="1"/>
</dbReference>
<dbReference type="PROSITE" id="PS00676">
    <property type="entry name" value="SIGMA54_INTERACT_2"/>
    <property type="match status" value="1"/>
</dbReference>
<keyword evidence="4" id="KW-0805">Transcription regulation</keyword>
<reference evidence="11" key="1">
    <citation type="submission" date="2015-08" db="EMBL/GenBank/DDBJ databases">
        <title>Genome sequence of the strict anaerobe Clostridium homopropionicum LuHBu1 (DSM 5847T).</title>
        <authorList>
            <person name="Poehlein A."/>
            <person name="Beck M."/>
            <person name="Schiel-Bengelsdorf B."/>
            <person name="Bengelsdorf F.R."/>
            <person name="Daniel R."/>
            <person name="Duerre P."/>
        </authorList>
    </citation>
    <scope>NUCLEOTIDE SEQUENCE [LARGE SCALE GENOMIC DNA]</scope>
    <source>
        <strain evidence="11">DSM 5847</strain>
    </source>
</reference>
<dbReference type="InterPro" id="IPR003593">
    <property type="entry name" value="AAA+_ATPase"/>
</dbReference>
<dbReference type="FunFam" id="3.40.50.300:FF:000006">
    <property type="entry name" value="DNA-binding transcriptional regulator NtrC"/>
    <property type="match status" value="1"/>
</dbReference>
<dbReference type="InterPro" id="IPR002078">
    <property type="entry name" value="Sigma_54_int"/>
</dbReference>
<comment type="caution">
    <text evidence="10">The sequence shown here is derived from an EMBL/GenBank/DDBJ whole genome shotgun (WGS) entry which is preliminary data.</text>
</comment>
<dbReference type="STRING" id="36844.SAMN04488501_101165"/>
<dbReference type="Gene3D" id="1.10.10.60">
    <property type="entry name" value="Homeodomain-like"/>
    <property type="match status" value="1"/>
</dbReference>
<keyword evidence="5" id="KW-0238">DNA-binding</keyword>
<dbReference type="InterPro" id="IPR013656">
    <property type="entry name" value="PAS_4"/>
</dbReference>
<gene>
    <name evidence="10" type="primary">nifA</name>
    <name evidence="10" type="ORF">CLHOM_33150</name>
</gene>
<dbReference type="InterPro" id="IPR058031">
    <property type="entry name" value="AAA_lid_NorR"/>
</dbReference>
<dbReference type="PANTHER" id="PTHR32071:SF57">
    <property type="entry name" value="C4-DICARBOXYLATE TRANSPORT TRANSCRIPTIONAL REGULATORY PROTEIN DCTD"/>
    <property type="match status" value="1"/>
</dbReference>
<dbReference type="Gene3D" id="1.10.8.60">
    <property type="match status" value="1"/>
</dbReference>
<dbReference type="PROSITE" id="PS50045">
    <property type="entry name" value="SIGMA54_INTERACT_4"/>
    <property type="match status" value="1"/>
</dbReference>
<dbReference type="NCBIfam" id="TIGR00229">
    <property type="entry name" value="sensory_box"/>
    <property type="match status" value="1"/>
</dbReference>
<dbReference type="RefSeq" id="WP_052222760.1">
    <property type="nucleotide sequence ID" value="NZ_LHUR01000042.1"/>
</dbReference>
<feature type="domain" description="PAS" evidence="9">
    <location>
        <begin position="11"/>
        <end position="57"/>
    </location>
</feature>
<organism evidence="10 11">
    <name type="scientific">Clostridium homopropionicum DSM 5847</name>
    <dbReference type="NCBI Taxonomy" id="1121318"/>
    <lineage>
        <taxon>Bacteria</taxon>
        <taxon>Bacillati</taxon>
        <taxon>Bacillota</taxon>
        <taxon>Clostridia</taxon>
        <taxon>Eubacteriales</taxon>
        <taxon>Clostridiaceae</taxon>
        <taxon>Clostridium</taxon>
    </lineage>
</organism>
<dbReference type="GO" id="GO:0006355">
    <property type="term" value="P:regulation of DNA-templated transcription"/>
    <property type="evidence" value="ECO:0007669"/>
    <property type="project" value="InterPro"/>
</dbReference>
<evidence type="ECO:0000256" key="4">
    <source>
        <dbReference type="ARBA" id="ARBA00023015"/>
    </source>
</evidence>
<accession>A0A0L6Z6H4</accession>
<dbReference type="CDD" id="cd00009">
    <property type="entry name" value="AAA"/>
    <property type="match status" value="1"/>
</dbReference>
<evidence type="ECO:0000313" key="10">
    <source>
        <dbReference type="EMBL" id="KOA18413.1"/>
    </source>
</evidence>
<dbReference type="Proteomes" id="UP000037043">
    <property type="component" value="Unassembled WGS sequence"/>
</dbReference>
<evidence type="ECO:0000256" key="5">
    <source>
        <dbReference type="ARBA" id="ARBA00023125"/>
    </source>
</evidence>
<evidence type="ECO:0000256" key="3">
    <source>
        <dbReference type="ARBA" id="ARBA00022840"/>
    </source>
</evidence>
<evidence type="ECO:0000256" key="1">
    <source>
        <dbReference type="ARBA" id="ARBA00022741"/>
    </source>
</evidence>
<dbReference type="Gene3D" id="3.30.450.20">
    <property type="entry name" value="PAS domain"/>
    <property type="match status" value="1"/>
</dbReference>
<dbReference type="SUPFAM" id="SSF46689">
    <property type="entry name" value="Homeodomain-like"/>
    <property type="match status" value="1"/>
</dbReference>
<dbReference type="SUPFAM" id="SSF55785">
    <property type="entry name" value="PYP-like sensor domain (PAS domain)"/>
    <property type="match status" value="1"/>
</dbReference>
<dbReference type="SMART" id="SM00382">
    <property type="entry name" value="AAA"/>
    <property type="match status" value="1"/>
</dbReference>
<dbReference type="GO" id="GO:0003677">
    <property type="term" value="F:DNA binding"/>
    <property type="evidence" value="ECO:0007669"/>
    <property type="project" value="UniProtKB-KW"/>
</dbReference>
<dbReference type="InterPro" id="IPR000014">
    <property type="entry name" value="PAS"/>
</dbReference>
<dbReference type="InterPro" id="IPR027417">
    <property type="entry name" value="P-loop_NTPase"/>
</dbReference>
<dbReference type="GO" id="GO:0005524">
    <property type="term" value="F:ATP binding"/>
    <property type="evidence" value="ECO:0007669"/>
    <property type="project" value="UniProtKB-KW"/>
</dbReference>
<evidence type="ECO:0000259" key="9">
    <source>
        <dbReference type="PROSITE" id="PS50112"/>
    </source>
</evidence>
<dbReference type="InterPro" id="IPR030828">
    <property type="entry name" value="HTH_TyrR"/>
</dbReference>
<protein>
    <recommendedName>
        <fullName evidence="7">HTH-type transcriptional regulatory protein TyrR</fullName>
    </recommendedName>
</protein>
<dbReference type="Pfam" id="PF18024">
    <property type="entry name" value="HTH_50"/>
    <property type="match status" value="1"/>
</dbReference>
<dbReference type="Pfam" id="PF08448">
    <property type="entry name" value="PAS_4"/>
    <property type="match status" value="1"/>
</dbReference>
<evidence type="ECO:0000256" key="7">
    <source>
        <dbReference type="ARBA" id="ARBA00029500"/>
    </source>
</evidence>
<dbReference type="InterPro" id="IPR009057">
    <property type="entry name" value="Homeodomain-like_sf"/>
</dbReference>
<keyword evidence="2" id="KW-0058">Aromatic hydrocarbons catabolism</keyword>
<dbReference type="PROSITE" id="PS50112">
    <property type="entry name" value="PAS"/>
    <property type="match status" value="1"/>
</dbReference>
<sequence length="460" mass="52704">MDELLNKPNIDPDAFYKIIDNIHDEIMVFDNNYNLIYLNKASYRHYGVSPIDLIGKSFWELTNSNYWKPSTLPIVYSTKNTVALKQKTILGSDVITISVPILDKKGEIEYVAMCVNDVNSVNELYQNSEQSLSCHEENFLDSSVEMIYQSPEMQQVIDLTKNISKTKSPCLILGETGTGKSHLAKYIHLHSNRSNKPFIAINCACINHNLMESELFGYTKGSFSGANKEGKKGLMELANGGTLFLDEISEVPYSLQAKFLQVLQDGEFIPIGGQKTIKIDIKIIAATNCNLEQMVEIGSFRRDLYYRLNVFEIQIPPLRDRVSDIIKLIYYYLNLYNSLYERNHSISEQAINILTNYSWPGNIRELSHVIEKLTVLTTNMEIKPHDLPKNLYEFEKSTTSIDMKYKSLDKILEDVEKQVITKTYEKYPSSIKVAEELNISQSKAYRLIKKYILKGKNNTI</sequence>
<proteinExistence type="predicted"/>
<dbReference type="InterPro" id="IPR025944">
    <property type="entry name" value="Sigma_54_int_dom_CS"/>
</dbReference>
<dbReference type="PATRIC" id="fig|1121318.3.peg.3310"/>
<dbReference type="Gene3D" id="3.40.50.300">
    <property type="entry name" value="P-loop containing nucleotide triphosphate hydrolases"/>
    <property type="match status" value="1"/>
</dbReference>
<dbReference type="Pfam" id="PF00158">
    <property type="entry name" value="Sigma54_activat"/>
    <property type="match status" value="1"/>
</dbReference>
<dbReference type="InterPro" id="IPR025943">
    <property type="entry name" value="Sigma_54_int_dom_ATP-bd_2"/>
</dbReference>
<feature type="domain" description="Sigma-54 factor interaction" evidence="8">
    <location>
        <begin position="146"/>
        <end position="375"/>
    </location>
</feature>
<evidence type="ECO:0000256" key="6">
    <source>
        <dbReference type="ARBA" id="ARBA00023163"/>
    </source>
</evidence>
<dbReference type="InterPro" id="IPR035965">
    <property type="entry name" value="PAS-like_dom_sf"/>
</dbReference>
<dbReference type="Pfam" id="PF25601">
    <property type="entry name" value="AAA_lid_14"/>
    <property type="match status" value="1"/>
</dbReference>
<keyword evidence="11" id="KW-1185">Reference proteome</keyword>
<dbReference type="AlphaFoldDB" id="A0A0L6Z6H4"/>